<name>A0A7S2H2P8_9EUKA</name>
<evidence type="ECO:0000313" key="2">
    <source>
        <dbReference type="EMBL" id="CAD9478797.1"/>
    </source>
</evidence>
<reference evidence="2" key="1">
    <citation type="submission" date="2021-01" db="EMBL/GenBank/DDBJ databases">
        <authorList>
            <person name="Corre E."/>
            <person name="Pelletier E."/>
            <person name="Niang G."/>
            <person name="Scheremetjew M."/>
            <person name="Finn R."/>
            <person name="Kale V."/>
            <person name="Holt S."/>
            <person name="Cochrane G."/>
            <person name="Meng A."/>
            <person name="Brown T."/>
            <person name="Cohen L."/>
        </authorList>
    </citation>
    <scope>NUCLEOTIDE SEQUENCE</scope>
    <source>
        <strain evidence="2">UTEX LB 985</strain>
    </source>
</reference>
<organism evidence="2">
    <name type="scientific">Haptolina brevifila</name>
    <dbReference type="NCBI Taxonomy" id="156173"/>
    <lineage>
        <taxon>Eukaryota</taxon>
        <taxon>Haptista</taxon>
        <taxon>Haptophyta</taxon>
        <taxon>Prymnesiophyceae</taxon>
        <taxon>Prymnesiales</taxon>
        <taxon>Prymnesiaceae</taxon>
        <taxon>Haptolina</taxon>
    </lineage>
</organism>
<feature type="region of interest" description="Disordered" evidence="1">
    <location>
        <begin position="1"/>
        <end position="26"/>
    </location>
</feature>
<feature type="compositionally biased region" description="Polar residues" evidence="1">
    <location>
        <begin position="126"/>
        <end position="136"/>
    </location>
</feature>
<feature type="compositionally biased region" description="Basic and acidic residues" evidence="1">
    <location>
        <begin position="1"/>
        <end position="11"/>
    </location>
</feature>
<dbReference type="AlphaFoldDB" id="A0A7S2H2P8"/>
<feature type="region of interest" description="Disordered" evidence="1">
    <location>
        <begin position="91"/>
        <end position="161"/>
    </location>
</feature>
<feature type="compositionally biased region" description="Low complexity" evidence="1">
    <location>
        <begin position="137"/>
        <end position="152"/>
    </location>
</feature>
<dbReference type="EMBL" id="HBGU01045135">
    <property type="protein sequence ID" value="CAD9478797.1"/>
    <property type="molecule type" value="Transcribed_RNA"/>
</dbReference>
<proteinExistence type="predicted"/>
<sequence length="187" mass="20504">MLRVERNDKPINHSAPPRLPSWESRDSYTKRANVGPLSVVQVQLRREVAATRIQAHGRRCVTMRRVSMHHDSISVFDLPTTAHIDLPATAQPHNSSVEAPSGGHRTLSTGPAPGVAEREDAHAEGNGNTVEISRSRTSPPALTHTASTSSSTMVHRSGQPPEHLAKRVVDHEHNVIYLSIDVYPSFI</sequence>
<accession>A0A7S2H2P8</accession>
<evidence type="ECO:0000256" key="1">
    <source>
        <dbReference type="SAM" id="MobiDB-lite"/>
    </source>
</evidence>
<gene>
    <name evidence="2" type="ORF">CBRE1094_LOCUS24575</name>
</gene>
<protein>
    <submittedName>
        <fullName evidence="2">Uncharacterized protein</fullName>
    </submittedName>
</protein>